<dbReference type="InterPro" id="IPR011626">
    <property type="entry name" value="Alpha-macroglobulin_TED"/>
</dbReference>
<evidence type="ECO:0008006" key="7">
    <source>
        <dbReference type="Google" id="ProtNLM"/>
    </source>
</evidence>
<comment type="caution">
    <text evidence="5">The sequence shown here is derived from an EMBL/GenBank/DDBJ whole genome shotgun (WGS) entry which is preliminary data.</text>
</comment>
<dbReference type="InterPro" id="IPR008930">
    <property type="entry name" value="Terpenoid_cyclase/PrenylTrfase"/>
</dbReference>
<dbReference type="SUPFAM" id="SSF49410">
    <property type="entry name" value="Alpha-macroglobulin receptor domain"/>
    <property type="match status" value="1"/>
</dbReference>
<dbReference type="InterPro" id="IPR040839">
    <property type="entry name" value="MG4"/>
</dbReference>
<dbReference type="PANTHER" id="PTHR11412">
    <property type="entry name" value="MACROGLOBULIN / COMPLEMENT"/>
    <property type="match status" value="1"/>
</dbReference>
<dbReference type="InterPro" id="IPR041555">
    <property type="entry name" value="MG3"/>
</dbReference>
<dbReference type="Gene3D" id="6.20.50.160">
    <property type="match status" value="1"/>
</dbReference>
<feature type="signal peptide" evidence="2">
    <location>
        <begin position="1"/>
        <end position="21"/>
    </location>
</feature>
<keyword evidence="2" id="KW-0732">Signal</keyword>
<dbReference type="PANTHER" id="PTHR11412:SF185">
    <property type="entry name" value="ALPHA-2-MACROGLOBULIN-LIKE PROTEIN 1"/>
    <property type="match status" value="1"/>
</dbReference>
<dbReference type="Proteomes" id="UP000826234">
    <property type="component" value="Unassembled WGS sequence"/>
</dbReference>
<feature type="domain" description="Alpha-2-macroglobulin bait region" evidence="3">
    <location>
        <begin position="386"/>
        <end position="536"/>
    </location>
</feature>
<name>A0ABQ7TFY1_PHRPL</name>
<proteinExistence type="predicted"/>
<keyword evidence="6" id="KW-1185">Reference proteome</keyword>
<protein>
    <recommendedName>
        <fullName evidence="7">Alpha-2-macroglobulin</fullName>
    </recommendedName>
</protein>
<reference evidence="5 6" key="1">
    <citation type="journal article" date="2022" name="Gigascience">
        <title>A chromosome-level genome assembly and annotation of the desert horned lizard, Phrynosoma platyrhinos, provides insight into chromosomal rearrangements among reptiles.</title>
        <authorList>
            <person name="Koochekian N."/>
            <person name="Ascanio A."/>
            <person name="Farleigh K."/>
            <person name="Card D.C."/>
            <person name="Schield D.R."/>
            <person name="Castoe T.A."/>
            <person name="Jezkova T."/>
        </authorList>
    </citation>
    <scope>NUCLEOTIDE SEQUENCE [LARGE SCALE GENOMIC DNA]</scope>
    <source>
        <strain evidence="5">NK-2021</strain>
    </source>
</reference>
<evidence type="ECO:0000259" key="3">
    <source>
        <dbReference type="SMART" id="SM01359"/>
    </source>
</evidence>
<dbReference type="InterPro" id="IPR013783">
    <property type="entry name" value="Ig-like_fold"/>
</dbReference>
<dbReference type="Pfam" id="PF07703">
    <property type="entry name" value="A2M_BRD"/>
    <property type="match status" value="1"/>
</dbReference>
<organism evidence="5 6">
    <name type="scientific">Phrynosoma platyrhinos</name>
    <name type="common">Desert horned lizard</name>
    <dbReference type="NCBI Taxonomy" id="52577"/>
    <lineage>
        <taxon>Eukaryota</taxon>
        <taxon>Metazoa</taxon>
        <taxon>Chordata</taxon>
        <taxon>Craniata</taxon>
        <taxon>Vertebrata</taxon>
        <taxon>Euteleostomi</taxon>
        <taxon>Lepidosauria</taxon>
        <taxon>Squamata</taxon>
        <taxon>Bifurcata</taxon>
        <taxon>Unidentata</taxon>
        <taxon>Episquamata</taxon>
        <taxon>Toxicofera</taxon>
        <taxon>Iguania</taxon>
        <taxon>Phrynosomatidae</taxon>
        <taxon>Phrynosomatinae</taxon>
        <taxon>Phrynosoma</taxon>
    </lineage>
</organism>
<feature type="region of interest" description="Disordered" evidence="1">
    <location>
        <begin position="625"/>
        <end position="646"/>
    </location>
</feature>
<feature type="domain" description="Alpha-macroglobulin receptor-binding" evidence="4">
    <location>
        <begin position="1017"/>
        <end position="1104"/>
    </location>
</feature>
<dbReference type="InterPro" id="IPR011625">
    <property type="entry name" value="A2M_N_BRD"/>
</dbReference>
<dbReference type="Gene3D" id="2.60.40.690">
    <property type="entry name" value="Alpha-macroglobulin, receptor-binding domain"/>
    <property type="match status" value="1"/>
</dbReference>
<sequence>MGSAVLLWTLALLSLPALITSDAHYMVVFPAIIHHPNTEKVCILIKSLPENVHLSVKLELEAQNHTLVEKDVEQPGIFECINFQGEEEALAHVYVLIQKDGSVRYAGRKKVLVKNRHPKDVVETDKPFYKPGETDPSGATDAYKSPVKEGQGSPSTPLKTETRDEEEMERHKSPVLPRRYTYGKPVQGNVNLALKRPISYIFEEAVNETLTDIEKTYTSQTDKTGCITFTIEGTDIHLLQQGYANYLTLSAEMEEQGTGLTNTETINISIAVKEMSLTFFALNRFYKKGFPYTGKLLVRILEVPVQNQTVYITVDVDDMQTHIPFVTDEYGIVNFSLDTTDWKDTLVSLWARYSLENTTQLEAAWRMRHEDLIWLKPFYSESNSFLEIQHVDEHLPCGKDQEILVDYILDYNELDPEADHIDFYFLVISKGRIVSSGQKQVPVGKDETLKGTFSLTLSTSSNMVPKAMLLLYAVFADGEVAADMETFNIDMCFKYEVMLDFSEEEELPGAKINLELEAAPGALCSVHAVDKSVILKKDETLTPKKLFYSGADDDGDDDKELITGRGFPYRLEDFEPYPCMAPQGAVRVAPWYQSEADVYSLLKEDILSLSQQLIAGCAPHHESNVVEKESQTLDSTEKKKDRKGKPRTCFPETWIWDLVPVSQKVSLKKRPTMHSCALQVWLDGIPCSGDPVVEEVSLQLPEDVVKDSGRATVSVIAGKEKHSAVACYGVTEDRVNLGGRTEMLKGGVDDDLSLTAYVTASLLELNLEKNGTIIDDALLCLKRNLSSMDIFTKALSAYVFALAGDSETRQQLLRELDEHLPVVSNNLKSYIYVAHDICIVLKGPFVLLTSVESTAFLILAYLSGPSVSPDDISYVSKLTKSAVLLQSALGGFGSTQATVVTTQALAKYAALAYREIEDLKVVVKSGKAFQHEFHVDKKNQLVLQQASLPEIPAQYKVEVSGNGCAYVQTYLRYNSQPPKPEAFALSVRTSPEECNEDSRRHFDLNVEVSYTGQRESSNMALIEVNMLSGYVPGKKTLKKLLMEPLVKKVEFENEKVIIYLDQLDNEVQSYTFSLKQEIEVSDLKAATVKVYDYYQPEDYAIVEYNAPCSTESGKKDHQ</sequence>
<evidence type="ECO:0000313" key="6">
    <source>
        <dbReference type="Proteomes" id="UP000826234"/>
    </source>
</evidence>
<feature type="region of interest" description="Disordered" evidence="1">
    <location>
        <begin position="122"/>
        <end position="180"/>
    </location>
</feature>
<dbReference type="InterPro" id="IPR050473">
    <property type="entry name" value="A2M/Complement_sys"/>
</dbReference>
<evidence type="ECO:0000313" key="5">
    <source>
        <dbReference type="EMBL" id="KAH0628647.1"/>
    </source>
</evidence>
<dbReference type="Gene3D" id="2.60.120.1540">
    <property type="match status" value="1"/>
</dbReference>
<feature type="chain" id="PRO_5046576954" description="Alpha-2-macroglobulin" evidence="2">
    <location>
        <begin position="22"/>
        <end position="1118"/>
    </location>
</feature>
<feature type="compositionally biased region" description="Basic and acidic residues" evidence="1">
    <location>
        <begin position="625"/>
        <end position="639"/>
    </location>
</feature>
<evidence type="ECO:0000256" key="2">
    <source>
        <dbReference type="SAM" id="SignalP"/>
    </source>
</evidence>
<dbReference type="Pfam" id="PF07677">
    <property type="entry name" value="A2M_recep"/>
    <property type="match status" value="1"/>
</dbReference>
<dbReference type="SMART" id="SM01361">
    <property type="entry name" value="A2M_recep"/>
    <property type="match status" value="1"/>
</dbReference>
<dbReference type="Gene3D" id="2.60.40.1940">
    <property type="match status" value="1"/>
</dbReference>
<dbReference type="InterPro" id="IPR036595">
    <property type="entry name" value="A-macroglobulin_rcpt-bd_sf"/>
</dbReference>
<dbReference type="Gene3D" id="1.50.10.20">
    <property type="match status" value="1"/>
</dbReference>
<dbReference type="SUPFAM" id="SSF48239">
    <property type="entry name" value="Terpenoid cyclases/Protein prenyltransferases"/>
    <property type="match status" value="1"/>
</dbReference>
<dbReference type="Gene3D" id="2.60.40.10">
    <property type="entry name" value="Immunoglobulins"/>
    <property type="match status" value="1"/>
</dbReference>
<accession>A0ABQ7TFY1</accession>
<evidence type="ECO:0000259" key="4">
    <source>
        <dbReference type="SMART" id="SM01361"/>
    </source>
</evidence>
<dbReference type="SMART" id="SM01359">
    <property type="entry name" value="A2M_N_2"/>
    <property type="match status" value="1"/>
</dbReference>
<dbReference type="EMBL" id="JAIPUX010000439">
    <property type="protein sequence ID" value="KAH0628647.1"/>
    <property type="molecule type" value="Genomic_DNA"/>
</dbReference>
<dbReference type="Gene3D" id="2.60.40.1930">
    <property type="match status" value="1"/>
</dbReference>
<gene>
    <name evidence="5" type="ORF">JD844_010035</name>
</gene>
<dbReference type="Pfam" id="PF17791">
    <property type="entry name" value="MG3"/>
    <property type="match status" value="1"/>
</dbReference>
<dbReference type="Pfam" id="PF07678">
    <property type="entry name" value="TED_complement"/>
    <property type="match status" value="1"/>
</dbReference>
<evidence type="ECO:0000256" key="1">
    <source>
        <dbReference type="SAM" id="MobiDB-lite"/>
    </source>
</evidence>
<dbReference type="Pfam" id="PF17789">
    <property type="entry name" value="MG4"/>
    <property type="match status" value="1"/>
</dbReference>
<dbReference type="InterPro" id="IPR009048">
    <property type="entry name" value="A-macroglobulin_rcpt-bd"/>
</dbReference>